<evidence type="ECO:0000256" key="7">
    <source>
        <dbReference type="ARBA" id="ARBA00045681"/>
    </source>
</evidence>
<dbReference type="PANTHER" id="PTHR13184:SF5">
    <property type="entry name" value="METHYLTRANSFERASE-LIKE PROTEIN 17, MITOCHONDRIAL"/>
    <property type="match status" value="1"/>
</dbReference>
<protein>
    <submittedName>
        <fullName evidence="9">37S ribosomal protein S22, mitochondrial</fullName>
    </submittedName>
</protein>
<dbReference type="VEuPathDB" id="FungiDB:CAGL0E06314g"/>
<dbReference type="GO" id="GO:0051539">
    <property type="term" value="F:4 iron, 4 sulfur cluster binding"/>
    <property type="evidence" value="ECO:0007669"/>
    <property type="project" value="EnsemblFungi"/>
</dbReference>
<dbReference type="InterPro" id="IPR029063">
    <property type="entry name" value="SAM-dependent_MTases_sf"/>
</dbReference>
<dbReference type="GO" id="GO:0008168">
    <property type="term" value="F:methyltransferase activity"/>
    <property type="evidence" value="ECO:0007669"/>
    <property type="project" value="InterPro"/>
</dbReference>
<dbReference type="Pfam" id="PF09243">
    <property type="entry name" value="Rsm22"/>
    <property type="match status" value="2"/>
</dbReference>
<evidence type="ECO:0000313" key="9">
    <source>
        <dbReference type="EMBL" id="KTA99632.1"/>
    </source>
</evidence>
<sequence length="631" mass="73203">MSLRLFNLRICTSNLQTLHKQWRGYSVISKETIKNFDIDRPRSDDHLNYNINIGSNAQEKRLLPETLEGRSHRNIIELNSEVAKCINNNILSLHIPNNIRRVAKNYFEELQTKNSIHRSTKSPMEVDAHIASIFLQNYTAIFQTLMELKKRKKSFRPKRVLDIGFGPATGILAFNDVMGPDYKCETKDSVIYGHIEMQKRAKLLLSRQYNEIPDNDEAVSECREQNVDDIPEEDSLVGAVMTKKININTNLRTNLPTASEYDLIIMTHQLLKTKEKFNTEVEENLSNVLNLLAPNGQLIIIERGNPIGYETIARARQIMLRPENYPDEKGKIPRPWEKGYIRNRFRENSNSIPHEDYASAKTDYYLYEIAPYPHHGKDILQTGKPIYYELKEGKNLKFINFQKTVRRPKFSIEHKRGQLLSAPWDRKGDRFVDLSGSGRRNGNDYEIVNFCYIIMERTSTDKSTLEKIKRARENSKNNHTAADFNLECSSVTWPRIITEPVKRKGHVTLDVVTATGLIEKWTIPKSFSKEIYHDARKAIKGDLWPHSAKTKILGMAPMKLNKLKEAEKRAILESRKEFKRKEREVALSLNEINNATNEDHLSKINDSDLEGVDRMRELANAYGYYFDRRKM</sequence>
<dbReference type="AlphaFoldDB" id="A0A0W0ED06"/>
<dbReference type="PANTHER" id="PTHR13184">
    <property type="entry name" value="37S RIBOSOMAL PROTEIN S22"/>
    <property type="match status" value="1"/>
</dbReference>
<evidence type="ECO:0000256" key="8">
    <source>
        <dbReference type="SAM" id="Coils"/>
    </source>
</evidence>
<accession>A0A0W0ED06</accession>
<proteinExistence type="predicted"/>
<organism evidence="9 10">
    <name type="scientific">Candida glabrata</name>
    <name type="common">Yeast</name>
    <name type="synonym">Torulopsis glabrata</name>
    <dbReference type="NCBI Taxonomy" id="5478"/>
    <lineage>
        <taxon>Eukaryota</taxon>
        <taxon>Fungi</taxon>
        <taxon>Dikarya</taxon>
        <taxon>Ascomycota</taxon>
        <taxon>Saccharomycotina</taxon>
        <taxon>Saccharomycetes</taxon>
        <taxon>Saccharomycetales</taxon>
        <taxon>Saccharomycetaceae</taxon>
        <taxon>Nakaseomyces</taxon>
    </lineage>
</organism>
<dbReference type="GO" id="GO:0005763">
    <property type="term" value="C:mitochondrial small ribosomal subunit"/>
    <property type="evidence" value="ECO:0007669"/>
    <property type="project" value="EnsemblFungi"/>
</dbReference>
<dbReference type="VEuPathDB" id="FungiDB:GVI51_E06017"/>
<dbReference type="InterPro" id="IPR016522">
    <property type="entry name" value="RSM22_mit_bud"/>
</dbReference>
<dbReference type="Proteomes" id="UP000054886">
    <property type="component" value="Unassembled WGS sequence"/>
</dbReference>
<comment type="function">
    <text evidence="7">Mitochondrial ribosome (mitoribosome) assembly factor. Binds at the interface of the head and body domains of the mitochondrial small ribosomal subunit (mt-SSU), occluding the mRNA channel and preventing compaction of the head domain towards the body. Probable inactive methyltransferase: retains the characteristic folding and ability to bind S-adenosyl-L-methionine, but it probably lost its methyltransferase activity.</text>
</comment>
<keyword evidence="8" id="KW-0175">Coiled coil</keyword>
<evidence type="ECO:0000256" key="4">
    <source>
        <dbReference type="ARBA" id="ARBA00023004"/>
    </source>
</evidence>
<evidence type="ECO:0000256" key="1">
    <source>
        <dbReference type="ARBA" id="ARBA00004173"/>
    </source>
</evidence>
<dbReference type="GO" id="GO:0180026">
    <property type="term" value="P:mitochondrial small ribosomal subunit assembly"/>
    <property type="evidence" value="ECO:0007669"/>
    <property type="project" value="EnsemblFungi"/>
</dbReference>
<feature type="coiled-coil region" evidence="8">
    <location>
        <begin position="564"/>
        <end position="598"/>
    </location>
</feature>
<dbReference type="GO" id="GO:0006412">
    <property type="term" value="P:translation"/>
    <property type="evidence" value="ECO:0007669"/>
    <property type="project" value="InterPro"/>
</dbReference>
<keyword evidence="2" id="KW-0479">Metal-binding</keyword>
<keyword evidence="9" id="KW-0689">Ribosomal protein</keyword>
<dbReference type="InterPro" id="IPR015324">
    <property type="entry name" value="Ribosomal_Rsm22-like"/>
</dbReference>
<evidence type="ECO:0000256" key="5">
    <source>
        <dbReference type="ARBA" id="ARBA00023014"/>
    </source>
</evidence>
<evidence type="ECO:0000313" key="10">
    <source>
        <dbReference type="Proteomes" id="UP000054886"/>
    </source>
</evidence>
<dbReference type="VEuPathDB" id="FungiDB:B1J91_E06314g"/>
<comment type="subcellular location">
    <subcellularLocation>
        <location evidence="1">Mitochondrion</location>
    </subcellularLocation>
</comment>
<keyword evidence="4" id="KW-0408">Iron</keyword>
<keyword evidence="9" id="KW-0687">Ribonucleoprotein</keyword>
<keyword evidence="3" id="KW-0809">Transit peptide</keyword>
<dbReference type="GO" id="GO:0046872">
    <property type="term" value="F:metal ion binding"/>
    <property type="evidence" value="ECO:0007669"/>
    <property type="project" value="UniProtKB-KW"/>
</dbReference>
<comment type="caution">
    <text evidence="9">The sequence shown here is derived from an EMBL/GenBank/DDBJ whole genome shotgun (WGS) entry which is preliminary data.</text>
</comment>
<keyword evidence="6" id="KW-0496">Mitochondrion</keyword>
<dbReference type="PIRSF" id="PIRSF007797">
    <property type="entry name" value="RSM22"/>
    <property type="match status" value="1"/>
</dbReference>
<gene>
    <name evidence="9" type="ORF">AO440_001095</name>
</gene>
<dbReference type="GO" id="GO:0003735">
    <property type="term" value="F:structural constituent of ribosome"/>
    <property type="evidence" value="ECO:0007669"/>
    <property type="project" value="EnsemblFungi"/>
</dbReference>
<reference evidence="9 10" key="1">
    <citation type="submission" date="2015-10" db="EMBL/GenBank/DDBJ databases">
        <title>Draft genomes sequences of Candida glabrata isolates 1A, 1B, 2A, 2B, 3A and 3B.</title>
        <authorList>
            <person name="Haavelsrud O.E."/>
            <person name="Gaustad P."/>
        </authorList>
    </citation>
    <scope>NUCLEOTIDE SEQUENCE [LARGE SCALE GENOMIC DNA]</scope>
    <source>
        <strain evidence="9">910700640</strain>
    </source>
</reference>
<name>A0A0W0ED06_CANGB</name>
<evidence type="ECO:0000256" key="2">
    <source>
        <dbReference type="ARBA" id="ARBA00022723"/>
    </source>
</evidence>
<dbReference type="SUPFAM" id="SSF53335">
    <property type="entry name" value="S-adenosyl-L-methionine-dependent methyltransferases"/>
    <property type="match status" value="1"/>
</dbReference>
<dbReference type="VEuPathDB" id="FungiDB:GWK60_E05951"/>
<evidence type="ECO:0000256" key="6">
    <source>
        <dbReference type="ARBA" id="ARBA00023128"/>
    </source>
</evidence>
<dbReference type="InterPro" id="IPR052571">
    <property type="entry name" value="Mt_RNA_Methyltransferase"/>
</dbReference>
<evidence type="ECO:0000256" key="3">
    <source>
        <dbReference type="ARBA" id="ARBA00022946"/>
    </source>
</evidence>
<dbReference type="EMBL" id="LLZZ01000143">
    <property type="protein sequence ID" value="KTA99632.1"/>
    <property type="molecule type" value="Genomic_DNA"/>
</dbReference>
<keyword evidence="5" id="KW-0411">Iron-sulfur</keyword>